<evidence type="ECO:0000313" key="2">
    <source>
        <dbReference type="Proteomes" id="UP000298714"/>
    </source>
</evidence>
<dbReference type="Proteomes" id="UP000298714">
    <property type="component" value="Chromosome"/>
</dbReference>
<sequence length="132" mass="14124">MAYMAGDVTRAQHFFDTLARQGVPEAQTALGKMALAGEGVPRHPGIAAVWFYKAAQAGDADAQLMLANQFSSGVGVSRDLEQAYLWARLAQQRGDPKVVEAAGDVIRLARVELPADTLFGLDADVRAWRGAP</sequence>
<dbReference type="RefSeq" id="WP_342776734.1">
    <property type="nucleotide sequence ID" value="NZ_CP039704.1"/>
</dbReference>
<gene>
    <name evidence="1" type="ORF">E6W36_01065</name>
</gene>
<dbReference type="Pfam" id="PF08238">
    <property type="entry name" value="Sel1"/>
    <property type="match status" value="2"/>
</dbReference>
<dbReference type="SMART" id="SM00671">
    <property type="entry name" value="SEL1"/>
    <property type="match status" value="2"/>
</dbReference>
<dbReference type="EMBL" id="CP039704">
    <property type="protein sequence ID" value="QCI78728.1"/>
    <property type="molecule type" value="Genomic_DNA"/>
</dbReference>
<dbReference type="KEGG" id="hgn:E6W36_01065"/>
<dbReference type="PANTHER" id="PTHR11102:SF160">
    <property type="entry name" value="ERAD-ASSOCIATED E3 UBIQUITIN-PROTEIN LIGASE COMPONENT HRD3"/>
    <property type="match status" value="1"/>
</dbReference>
<dbReference type="PANTHER" id="PTHR11102">
    <property type="entry name" value="SEL-1-LIKE PROTEIN"/>
    <property type="match status" value="1"/>
</dbReference>
<proteinExistence type="predicted"/>
<dbReference type="Gene3D" id="1.25.40.10">
    <property type="entry name" value="Tetratricopeptide repeat domain"/>
    <property type="match status" value="1"/>
</dbReference>
<keyword evidence="2" id="KW-1185">Reference proteome</keyword>
<dbReference type="AlphaFoldDB" id="A0A4D7C6T2"/>
<dbReference type="InterPro" id="IPR050767">
    <property type="entry name" value="Sel1_AlgK"/>
</dbReference>
<evidence type="ECO:0000313" key="1">
    <source>
        <dbReference type="EMBL" id="QCI78728.1"/>
    </source>
</evidence>
<protein>
    <submittedName>
        <fullName evidence="1">Sel1 repeat family protein</fullName>
    </submittedName>
</protein>
<name>A0A4D7C6T2_9SPHN</name>
<dbReference type="InterPro" id="IPR006597">
    <property type="entry name" value="Sel1-like"/>
</dbReference>
<dbReference type="SUPFAM" id="SSF81901">
    <property type="entry name" value="HCP-like"/>
    <property type="match status" value="1"/>
</dbReference>
<dbReference type="InterPro" id="IPR011990">
    <property type="entry name" value="TPR-like_helical_dom_sf"/>
</dbReference>
<reference evidence="2" key="1">
    <citation type="submission" date="2019-04" db="EMBL/GenBank/DDBJ databases">
        <title>Complete genome sequence of Sphingomonas sp. W1-2-3.</title>
        <authorList>
            <person name="Im W.T."/>
        </authorList>
    </citation>
    <scope>NUCLEOTIDE SEQUENCE [LARGE SCALE GENOMIC DNA]</scope>
    <source>
        <strain evidence="2">W1-2-3</strain>
    </source>
</reference>
<accession>A0A4D7C6T2</accession>
<organism evidence="1 2">
    <name type="scientific">Hankyongella ginsenosidimutans</name>
    <dbReference type="NCBI Taxonomy" id="1763828"/>
    <lineage>
        <taxon>Bacteria</taxon>
        <taxon>Pseudomonadati</taxon>
        <taxon>Pseudomonadota</taxon>
        <taxon>Alphaproteobacteria</taxon>
        <taxon>Sphingomonadales</taxon>
        <taxon>Sphingomonadaceae</taxon>
        <taxon>Hankyongella</taxon>
    </lineage>
</organism>